<keyword evidence="4" id="KW-1185">Reference proteome</keyword>
<protein>
    <recommendedName>
        <fullName evidence="2">Response regulatory domain-containing protein</fullName>
    </recommendedName>
</protein>
<feature type="modified residue" description="4-aspartylphosphate" evidence="1">
    <location>
        <position position="56"/>
    </location>
</feature>
<dbReference type="PROSITE" id="PS50110">
    <property type="entry name" value="RESPONSE_REGULATORY"/>
    <property type="match status" value="1"/>
</dbReference>
<feature type="domain" description="Response regulatory" evidence="2">
    <location>
        <begin position="7"/>
        <end position="121"/>
    </location>
</feature>
<dbReference type="GO" id="GO:0000160">
    <property type="term" value="P:phosphorelay signal transduction system"/>
    <property type="evidence" value="ECO:0007669"/>
    <property type="project" value="InterPro"/>
</dbReference>
<dbReference type="Pfam" id="PF00072">
    <property type="entry name" value="Response_reg"/>
    <property type="match status" value="1"/>
</dbReference>
<dbReference type="InterPro" id="IPR052048">
    <property type="entry name" value="ST_Response_Regulator"/>
</dbReference>
<proteinExistence type="predicted"/>
<dbReference type="PANTHER" id="PTHR43228">
    <property type="entry name" value="TWO-COMPONENT RESPONSE REGULATOR"/>
    <property type="match status" value="1"/>
</dbReference>
<dbReference type="PANTHER" id="PTHR43228:SF1">
    <property type="entry name" value="TWO-COMPONENT RESPONSE REGULATOR ARR22"/>
    <property type="match status" value="1"/>
</dbReference>
<dbReference type="RefSeq" id="WP_069607493.1">
    <property type="nucleotide sequence ID" value="NZ_CP015217.1"/>
</dbReference>
<evidence type="ECO:0000313" key="3">
    <source>
        <dbReference type="EMBL" id="AOP34266.1"/>
    </source>
</evidence>
<dbReference type="AlphaFoldDB" id="A0A1D7UXF7"/>
<organism evidence="3 4">
    <name type="scientific">Leptospira tipperaryensis</name>
    <dbReference type="NCBI Taxonomy" id="2564040"/>
    <lineage>
        <taxon>Bacteria</taxon>
        <taxon>Pseudomonadati</taxon>
        <taxon>Spirochaetota</taxon>
        <taxon>Spirochaetia</taxon>
        <taxon>Leptospirales</taxon>
        <taxon>Leptospiraceae</taxon>
        <taxon>Leptospira</taxon>
    </lineage>
</organism>
<name>A0A1D7UXF7_9LEPT</name>
<sequence length="122" mass="14044">MNPIALKLLYVEDEELIRVMMVRFLERFLTSVRSAENGKVGWDIFLEYQPDVVITDIKMPVLDGIELTKKIRGYNLNIPIAAMTAFSEPEIIDEARKAGATEIFIKPVNVEKIRELLLTYEK</sequence>
<gene>
    <name evidence="3" type="ORF">A0128_10650</name>
</gene>
<dbReference type="EMBL" id="CP015217">
    <property type="protein sequence ID" value="AOP34266.1"/>
    <property type="molecule type" value="Genomic_DNA"/>
</dbReference>
<dbReference type="InterPro" id="IPR001789">
    <property type="entry name" value="Sig_transdc_resp-reg_receiver"/>
</dbReference>
<dbReference type="OrthoDB" id="9808843at2"/>
<reference evidence="3 4" key="1">
    <citation type="submission" date="2016-04" db="EMBL/GenBank/DDBJ databases">
        <title>Complete genome seqeunce of Leptospira alstonii serovar Room22.</title>
        <authorList>
            <person name="Nally J.E."/>
            <person name="Bayles D.O."/>
            <person name="Hurley D."/>
            <person name="Fanning S."/>
            <person name="McMahon B.J."/>
            <person name="Arent Z."/>
        </authorList>
    </citation>
    <scope>NUCLEOTIDE SEQUENCE [LARGE SCALE GENOMIC DNA]</scope>
    <source>
        <strain evidence="3 4">GWTS #1</strain>
    </source>
</reference>
<dbReference type="SMART" id="SM00448">
    <property type="entry name" value="REC"/>
    <property type="match status" value="1"/>
</dbReference>
<dbReference type="Gene3D" id="3.40.50.2300">
    <property type="match status" value="1"/>
</dbReference>
<dbReference type="InterPro" id="IPR011006">
    <property type="entry name" value="CheY-like_superfamily"/>
</dbReference>
<dbReference type="KEGG" id="laj:A0128_10650"/>
<dbReference type="CDD" id="cd17546">
    <property type="entry name" value="REC_hyHK_CKI1_RcsC-like"/>
    <property type="match status" value="1"/>
</dbReference>
<accession>A0A1D7UXF7</accession>
<evidence type="ECO:0000313" key="4">
    <source>
        <dbReference type="Proteomes" id="UP000094197"/>
    </source>
</evidence>
<dbReference type="SUPFAM" id="SSF52172">
    <property type="entry name" value="CheY-like"/>
    <property type="match status" value="1"/>
</dbReference>
<dbReference type="Proteomes" id="UP000094197">
    <property type="component" value="Chromosome 1"/>
</dbReference>
<evidence type="ECO:0000259" key="2">
    <source>
        <dbReference type="PROSITE" id="PS50110"/>
    </source>
</evidence>
<keyword evidence="1" id="KW-0597">Phosphoprotein</keyword>
<evidence type="ECO:0000256" key="1">
    <source>
        <dbReference type="PROSITE-ProRule" id="PRU00169"/>
    </source>
</evidence>